<protein>
    <recommendedName>
        <fullName evidence="3">Lipoprotein</fullName>
    </recommendedName>
</protein>
<dbReference type="Proteomes" id="UP000007590">
    <property type="component" value="Chromosome"/>
</dbReference>
<dbReference type="HOGENOM" id="CLU_1299055_0_0_10"/>
<proteinExistence type="predicted"/>
<name>H8KUK7_SOLCM</name>
<dbReference type="RefSeq" id="WP_014680658.1">
    <property type="nucleotide sequence ID" value="NC_017770.1"/>
</dbReference>
<dbReference type="KEGG" id="scn:Solca_2390"/>
<evidence type="ECO:0008006" key="3">
    <source>
        <dbReference type="Google" id="ProtNLM"/>
    </source>
</evidence>
<dbReference type="PROSITE" id="PS51257">
    <property type="entry name" value="PROKAR_LIPOPROTEIN"/>
    <property type="match status" value="1"/>
</dbReference>
<keyword evidence="2" id="KW-1185">Reference proteome</keyword>
<dbReference type="STRING" id="929556.Solca_2390"/>
<accession>H8KUK7</accession>
<dbReference type="EMBL" id="CP003349">
    <property type="protein sequence ID" value="AFD07431.1"/>
    <property type="molecule type" value="Genomic_DNA"/>
</dbReference>
<evidence type="ECO:0000313" key="2">
    <source>
        <dbReference type="Proteomes" id="UP000007590"/>
    </source>
</evidence>
<dbReference type="AlphaFoldDB" id="H8KUK7"/>
<organism evidence="1 2">
    <name type="scientific">Solitalea canadensis (strain ATCC 29591 / DSM 3403 / JCM 21819 / LMG 8368 / NBRC 15130 / NCIMB 12057 / USAM 9D)</name>
    <name type="common">Flexibacter canadensis</name>
    <dbReference type="NCBI Taxonomy" id="929556"/>
    <lineage>
        <taxon>Bacteria</taxon>
        <taxon>Pseudomonadati</taxon>
        <taxon>Bacteroidota</taxon>
        <taxon>Sphingobacteriia</taxon>
        <taxon>Sphingobacteriales</taxon>
        <taxon>Sphingobacteriaceae</taxon>
        <taxon>Solitalea</taxon>
    </lineage>
</organism>
<evidence type="ECO:0000313" key="1">
    <source>
        <dbReference type="EMBL" id="AFD07431.1"/>
    </source>
</evidence>
<reference evidence="1" key="1">
    <citation type="submission" date="2012-02" db="EMBL/GenBank/DDBJ databases">
        <title>The complete genome of Solitalea canadensis DSM 3403.</title>
        <authorList>
            <consortium name="US DOE Joint Genome Institute (JGI-PGF)"/>
            <person name="Lucas S."/>
            <person name="Copeland A."/>
            <person name="Lapidus A."/>
            <person name="Glavina del Rio T."/>
            <person name="Dalin E."/>
            <person name="Tice H."/>
            <person name="Bruce D."/>
            <person name="Goodwin L."/>
            <person name="Pitluck S."/>
            <person name="Peters L."/>
            <person name="Ovchinnikova G."/>
            <person name="Lu M."/>
            <person name="Kyrpides N."/>
            <person name="Mavromatis K."/>
            <person name="Ivanova N."/>
            <person name="Brettin T."/>
            <person name="Detter J.C."/>
            <person name="Han C."/>
            <person name="Larimer F."/>
            <person name="Land M."/>
            <person name="Hauser L."/>
            <person name="Markowitz V."/>
            <person name="Cheng J.-F."/>
            <person name="Hugenholtz P."/>
            <person name="Woyke T."/>
            <person name="Wu D."/>
            <person name="Spring S."/>
            <person name="Schroeder M."/>
            <person name="Kopitz M."/>
            <person name="Brambilla E."/>
            <person name="Klenk H.-P."/>
            <person name="Eisen J.A."/>
        </authorList>
    </citation>
    <scope>NUCLEOTIDE SEQUENCE</scope>
    <source>
        <strain evidence="1">DSM 3403</strain>
    </source>
</reference>
<gene>
    <name evidence="1" type="ordered locus">Solca_2390</name>
</gene>
<sequence>MSCNKYLSLVTVGIMSLVSCNNSPNSQSGNVTDHTIKKGITLDSTKWKCKVISTDVICYPNNWKELNQDKFFFFSYLNNNDSETFFVVNRLNEKEIKMDVNGYLKEVYRQLTADTIELCEGYTLKELTFQNNRKAYYGEFFSKKHGRSFFTRSFFLTYNSFIYDITLKVNERDRVNYSDIFQNILYNIKSSNKHLFDEKDLLRNVRDIDLSN</sequence>